<dbReference type="Pfam" id="PF10087">
    <property type="entry name" value="DUF2325"/>
    <property type="match status" value="1"/>
</dbReference>
<comment type="similarity">
    <text evidence="1">Belongs to the UPF0751 family.</text>
</comment>
<dbReference type="AlphaFoldDB" id="A0A223ASI1"/>
<dbReference type="EMBL" id="CP016199">
    <property type="protein sequence ID" value="ASS37904.1"/>
    <property type="molecule type" value="Genomic_DNA"/>
</dbReference>
<reference evidence="3" key="1">
    <citation type="submission" date="2016-05" db="EMBL/GenBank/DDBJ databases">
        <authorList>
            <person name="Holder M.E."/>
            <person name="Ajami N.J."/>
            <person name="Petrosino J.F."/>
        </authorList>
    </citation>
    <scope>NUCLEOTIDE SEQUENCE [LARGE SCALE GENOMIC DNA]</scope>
    <source>
        <strain evidence="3">ATCC 700696</strain>
    </source>
</reference>
<keyword evidence="3" id="KW-1185">Reference proteome</keyword>
<protein>
    <recommendedName>
        <fullName evidence="4">DUF2325 domain-containing protein</fullName>
    </recommendedName>
</protein>
<evidence type="ECO:0000313" key="2">
    <source>
        <dbReference type="EMBL" id="ASS37904.1"/>
    </source>
</evidence>
<dbReference type="RefSeq" id="WP_094234138.1">
    <property type="nucleotide sequence ID" value="NZ_CP016199.1"/>
</dbReference>
<evidence type="ECO:0008006" key="4">
    <source>
        <dbReference type="Google" id="ProtNLM"/>
    </source>
</evidence>
<accession>A0A223ASI1</accession>
<evidence type="ECO:0000256" key="1">
    <source>
        <dbReference type="ARBA" id="ARBA00007189"/>
    </source>
</evidence>
<dbReference type="Proteomes" id="UP000214689">
    <property type="component" value="Chromosome"/>
</dbReference>
<name>A0A223ASI1_9FIRM</name>
<organism evidence="2 3">
    <name type="scientific">Mogibacterium pumilum</name>
    <dbReference type="NCBI Taxonomy" id="86332"/>
    <lineage>
        <taxon>Bacteria</taxon>
        <taxon>Bacillati</taxon>
        <taxon>Bacillota</taxon>
        <taxon>Clostridia</taxon>
        <taxon>Peptostreptococcales</taxon>
        <taxon>Anaerovoracaceae</taxon>
        <taxon>Mogibacterium</taxon>
    </lineage>
</organism>
<evidence type="ECO:0000313" key="3">
    <source>
        <dbReference type="Proteomes" id="UP000214689"/>
    </source>
</evidence>
<gene>
    <name evidence="2" type="ORF">AXF17_05300</name>
</gene>
<sequence length="92" mass="10138">MSIVIVGGNECMECQYKEICKKHGCKAKVFTKERGNVGKKMGCPDLLVMFTNTVSHKMMNTAVAEAKRKNVEVAWVHSSSASALKTLLAQYV</sequence>
<dbReference type="InterPro" id="IPR016772">
    <property type="entry name" value="UCP020408"/>
</dbReference>
<dbReference type="GeneID" id="78391006"/>
<proteinExistence type="inferred from homology"/>
<dbReference type="OrthoDB" id="5396775at2"/>